<proteinExistence type="predicted"/>
<sequence length="248" mass="26603">MGTTRCPLLLVLLAVCPALLRALSCYVEDDSAKAVGDNVWFCVFLSTNPVKKMVFQIKVEESAELVLQGSKQFALDSPSDPLYTWVANSQTGSFSGPLDCSNASEVELRGHEVSCPQIYAHSTGVAQLTNLVVNLRDGQVSSFAWDNTCSGCSPSKCMKSSQSLTSENFTEGSEFFQQGTCGEGPDFCTGTPAACNLRVFVTWAGTDKRGRHLISAGSRLSKLQGPTLASLYDTLKEGYNVASRAIGQ</sequence>
<reference evidence="2 3" key="1">
    <citation type="submission" date="2024-02" db="EMBL/GenBank/DDBJ databases">
        <authorList>
            <person name="Chen Y."/>
            <person name="Shah S."/>
            <person name="Dougan E. K."/>
            <person name="Thang M."/>
            <person name="Chan C."/>
        </authorList>
    </citation>
    <scope>NUCLEOTIDE SEQUENCE [LARGE SCALE GENOMIC DNA]</scope>
</reference>
<keyword evidence="3" id="KW-1185">Reference proteome</keyword>
<organism evidence="2 3">
    <name type="scientific">Durusdinium trenchii</name>
    <dbReference type="NCBI Taxonomy" id="1381693"/>
    <lineage>
        <taxon>Eukaryota</taxon>
        <taxon>Sar</taxon>
        <taxon>Alveolata</taxon>
        <taxon>Dinophyceae</taxon>
        <taxon>Suessiales</taxon>
        <taxon>Symbiodiniaceae</taxon>
        <taxon>Durusdinium</taxon>
    </lineage>
</organism>
<gene>
    <name evidence="2" type="ORF">CCMP2556_LOCUS35025</name>
</gene>
<protein>
    <submittedName>
        <fullName evidence="2">Uncharacterized protein</fullName>
    </submittedName>
</protein>
<evidence type="ECO:0000313" key="2">
    <source>
        <dbReference type="EMBL" id="CAK9071246.1"/>
    </source>
</evidence>
<keyword evidence="1" id="KW-0732">Signal</keyword>
<feature type="chain" id="PRO_5045430994" evidence="1">
    <location>
        <begin position="23"/>
        <end position="248"/>
    </location>
</feature>
<dbReference type="EMBL" id="CAXAMN010022596">
    <property type="protein sequence ID" value="CAK9071246.1"/>
    <property type="molecule type" value="Genomic_DNA"/>
</dbReference>
<accession>A0ABP0P5C4</accession>
<feature type="signal peptide" evidence="1">
    <location>
        <begin position="1"/>
        <end position="22"/>
    </location>
</feature>
<name>A0ABP0P5C4_9DINO</name>
<evidence type="ECO:0000256" key="1">
    <source>
        <dbReference type="SAM" id="SignalP"/>
    </source>
</evidence>
<dbReference type="Proteomes" id="UP001642484">
    <property type="component" value="Unassembled WGS sequence"/>
</dbReference>
<comment type="caution">
    <text evidence="2">The sequence shown here is derived from an EMBL/GenBank/DDBJ whole genome shotgun (WGS) entry which is preliminary data.</text>
</comment>
<evidence type="ECO:0000313" key="3">
    <source>
        <dbReference type="Proteomes" id="UP001642484"/>
    </source>
</evidence>